<keyword evidence="12" id="KW-1185">Reference proteome</keyword>
<dbReference type="RefSeq" id="WP_182583786.1">
    <property type="nucleotide sequence ID" value="NZ_JABVCQ010000014.1"/>
</dbReference>
<evidence type="ECO:0000256" key="2">
    <source>
        <dbReference type="ARBA" id="ARBA00022475"/>
    </source>
</evidence>
<dbReference type="Gene3D" id="3.40.50.11690">
    <property type="entry name" value="Cell division protein FtsQ/DivIB"/>
    <property type="match status" value="1"/>
</dbReference>
<name>A0A839HH05_9GAMM</name>
<dbReference type="EMBL" id="JABVCQ010000014">
    <property type="protein sequence ID" value="MBB1126159.1"/>
    <property type="molecule type" value="Genomic_DNA"/>
</dbReference>
<evidence type="ECO:0000256" key="3">
    <source>
        <dbReference type="ARBA" id="ARBA00022519"/>
    </source>
</evidence>
<feature type="domain" description="POTRA" evidence="10">
    <location>
        <begin position="42"/>
        <end position="111"/>
    </location>
</feature>
<keyword evidence="6 9" id="KW-1133">Transmembrane helix</keyword>
<dbReference type="Pfam" id="PF03799">
    <property type="entry name" value="FtsQ_DivIB_C"/>
    <property type="match status" value="1"/>
</dbReference>
<evidence type="ECO:0000256" key="4">
    <source>
        <dbReference type="ARBA" id="ARBA00022618"/>
    </source>
</evidence>
<comment type="caution">
    <text evidence="11">The sequence shown here is derived from an EMBL/GenBank/DDBJ whole genome shotgun (WGS) entry which is preliminary data.</text>
</comment>
<comment type="function">
    <text evidence="9">Essential cell division protein. May link together the upstream cell division proteins, which are predominantly cytoplasmic, with the downstream cell division proteins, which are predominantly periplasmic. May control correct divisome assembly.</text>
</comment>
<evidence type="ECO:0000256" key="5">
    <source>
        <dbReference type="ARBA" id="ARBA00022692"/>
    </source>
</evidence>
<proteinExistence type="inferred from homology"/>
<evidence type="ECO:0000256" key="6">
    <source>
        <dbReference type="ARBA" id="ARBA00022989"/>
    </source>
</evidence>
<evidence type="ECO:0000256" key="1">
    <source>
        <dbReference type="ARBA" id="ARBA00004370"/>
    </source>
</evidence>
<evidence type="ECO:0000256" key="8">
    <source>
        <dbReference type="ARBA" id="ARBA00023306"/>
    </source>
</evidence>
<dbReference type="HAMAP" id="MF_00911">
    <property type="entry name" value="FtsQ_subfam"/>
    <property type="match status" value="1"/>
</dbReference>
<feature type="transmembrane region" description="Helical" evidence="9">
    <location>
        <begin position="18"/>
        <end position="37"/>
    </location>
</feature>
<evidence type="ECO:0000313" key="12">
    <source>
        <dbReference type="Proteomes" id="UP000548632"/>
    </source>
</evidence>
<dbReference type="InterPro" id="IPR034746">
    <property type="entry name" value="POTRA"/>
</dbReference>
<dbReference type="Gene3D" id="3.10.20.310">
    <property type="entry name" value="membrane protein fhac"/>
    <property type="match status" value="1"/>
</dbReference>
<keyword evidence="4 9" id="KW-0132">Cell division</keyword>
<dbReference type="GO" id="GO:0090529">
    <property type="term" value="P:cell septum assembly"/>
    <property type="evidence" value="ECO:0007669"/>
    <property type="project" value="InterPro"/>
</dbReference>
<dbReference type="Pfam" id="PF08478">
    <property type="entry name" value="POTRA_1"/>
    <property type="match status" value="1"/>
</dbReference>
<evidence type="ECO:0000256" key="9">
    <source>
        <dbReference type="HAMAP-Rule" id="MF_00911"/>
    </source>
</evidence>
<keyword evidence="3 9" id="KW-0997">Cell inner membrane</keyword>
<keyword evidence="7 9" id="KW-0472">Membrane</keyword>
<reference evidence="11 12" key="1">
    <citation type="journal article" date="2020" name="Arch. Microbiol.">
        <title>The genome sequence of the giant phototrophic gammaproteobacterium Thiospirillum jenense gives insight into its physiological properties and phylogenetic relationships.</title>
        <authorList>
            <person name="Imhoff J.F."/>
            <person name="Meyer T.E."/>
            <person name="Kyndt J.A."/>
        </authorList>
    </citation>
    <scope>NUCLEOTIDE SEQUENCE [LARGE SCALE GENOMIC DNA]</scope>
    <source>
        <strain evidence="11 12">DSM 216</strain>
    </source>
</reference>
<keyword evidence="8 9" id="KW-0131">Cell cycle</keyword>
<dbReference type="InterPro" id="IPR005548">
    <property type="entry name" value="Cell_div_FtsQ/DivIB_C"/>
</dbReference>
<keyword evidence="2 9" id="KW-1003">Cell membrane</keyword>
<protein>
    <recommendedName>
        <fullName evidence="9">Cell division protein FtsQ</fullName>
    </recommendedName>
</protein>
<comment type="subcellular location">
    <subcellularLocation>
        <location evidence="9">Cell inner membrane</location>
        <topology evidence="9">Single-pass type II membrane protein</topology>
    </subcellularLocation>
    <subcellularLocation>
        <location evidence="1">Membrane</location>
    </subcellularLocation>
    <text evidence="9">Localizes to the division septum.</text>
</comment>
<dbReference type="Proteomes" id="UP000548632">
    <property type="component" value="Unassembled WGS sequence"/>
</dbReference>
<dbReference type="InterPro" id="IPR026579">
    <property type="entry name" value="FtsQ"/>
</dbReference>
<comment type="subunit">
    <text evidence="9">Part of a complex composed of FtsB, FtsL and FtsQ.</text>
</comment>
<evidence type="ECO:0000313" key="11">
    <source>
        <dbReference type="EMBL" id="MBB1126159.1"/>
    </source>
</evidence>
<gene>
    <name evidence="9" type="primary">ftsQ</name>
    <name evidence="11" type="ORF">HUK38_07935</name>
</gene>
<evidence type="ECO:0000256" key="7">
    <source>
        <dbReference type="ARBA" id="ARBA00023136"/>
    </source>
</evidence>
<dbReference type="InterPro" id="IPR045335">
    <property type="entry name" value="FtsQ_C_sf"/>
</dbReference>
<dbReference type="GO" id="GO:0043093">
    <property type="term" value="P:FtsZ-dependent cytokinesis"/>
    <property type="evidence" value="ECO:0007669"/>
    <property type="project" value="UniProtKB-UniRule"/>
</dbReference>
<dbReference type="PANTHER" id="PTHR35851:SF1">
    <property type="entry name" value="CELL DIVISION PROTEIN FTSQ"/>
    <property type="match status" value="1"/>
</dbReference>
<sequence length="273" mass="30704">MATHYRHPPANHATARPLLATFAVLSVIAAVWIAIAWEPRLLPIRVVTIAGELHALSRTALQATIASQMRGGILTQDLTRLQREIQALSWVAEATVRRRWPDRLELQVRERQPLARWGEDQLVTLDGAVFRFEGGEMPSGLPQLIGADAQDAGQLVQQYLTWQPRLTPLGLTLERLQRDRRGDWRLFFTNQLEVCLGTEEVALRFERLLAAYPRLSAVGQAARLDLRYSNGIAVRWLQPNQAPHQVPPAPAAVRGERMAKLSFGLSIQQRLTE</sequence>
<organism evidence="11 12">
    <name type="scientific">Thiospirillum jenense</name>
    <dbReference type="NCBI Taxonomy" id="1653858"/>
    <lineage>
        <taxon>Bacteria</taxon>
        <taxon>Pseudomonadati</taxon>
        <taxon>Pseudomonadota</taxon>
        <taxon>Gammaproteobacteria</taxon>
        <taxon>Chromatiales</taxon>
        <taxon>Chromatiaceae</taxon>
        <taxon>Thiospirillum</taxon>
    </lineage>
</organism>
<dbReference type="PANTHER" id="PTHR35851">
    <property type="entry name" value="CELL DIVISION PROTEIN FTSQ"/>
    <property type="match status" value="1"/>
</dbReference>
<dbReference type="AlphaFoldDB" id="A0A839HH05"/>
<dbReference type="GO" id="GO:0032153">
    <property type="term" value="C:cell division site"/>
    <property type="evidence" value="ECO:0007669"/>
    <property type="project" value="UniProtKB-UniRule"/>
</dbReference>
<dbReference type="InterPro" id="IPR013685">
    <property type="entry name" value="POTRA_FtsQ_type"/>
</dbReference>
<dbReference type="PROSITE" id="PS51779">
    <property type="entry name" value="POTRA"/>
    <property type="match status" value="1"/>
</dbReference>
<comment type="similarity">
    <text evidence="9">Belongs to the FtsQ/DivIB family. FtsQ subfamily.</text>
</comment>
<keyword evidence="5 9" id="KW-0812">Transmembrane</keyword>
<dbReference type="GO" id="GO:0005886">
    <property type="term" value="C:plasma membrane"/>
    <property type="evidence" value="ECO:0007669"/>
    <property type="project" value="UniProtKB-SubCell"/>
</dbReference>
<accession>A0A839HH05</accession>
<evidence type="ECO:0000259" key="10">
    <source>
        <dbReference type="PROSITE" id="PS51779"/>
    </source>
</evidence>